<dbReference type="OrthoDB" id="5154149at2759"/>
<evidence type="ECO:0000313" key="3">
    <source>
        <dbReference type="Proteomes" id="UP000754883"/>
    </source>
</evidence>
<reference evidence="2" key="1">
    <citation type="submission" date="2021-10" db="EMBL/GenBank/DDBJ databases">
        <authorList>
            <person name="Piombo E."/>
        </authorList>
    </citation>
    <scope>NUCLEOTIDE SEQUENCE</scope>
</reference>
<feature type="signal peptide" evidence="1">
    <location>
        <begin position="1"/>
        <end position="23"/>
    </location>
</feature>
<name>A0A9N9Y9V1_9HYPO</name>
<evidence type="ECO:0000256" key="1">
    <source>
        <dbReference type="SAM" id="SignalP"/>
    </source>
</evidence>
<accession>A0A9N9Y9V1</accession>
<keyword evidence="1" id="KW-0732">Signal</keyword>
<organism evidence="2 3">
    <name type="scientific">Clonostachys byssicola</name>
    <dbReference type="NCBI Taxonomy" id="160290"/>
    <lineage>
        <taxon>Eukaryota</taxon>
        <taxon>Fungi</taxon>
        <taxon>Dikarya</taxon>
        <taxon>Ascomycota</taxon>
        <taxon>Pezizomycotina</taxon>
        <taxon>Sordariomycetes</taxon>
        <taxon>Hypocreomycetidae</taxon>
        <taxon>Hypocreales</taxon>
        <taxon>Bionectriaceae</taxon>
        <taxon>Clonostachys</taxon>
    </lineage>
</organism>
<dbReference type="AlphaFoldDB" id="A0A9N9Y9V1"/>
<protein>
    <submittedName>
        <fullName evidence="2">Uncharacterized protein</fullName>
    </submittedName>
</protein>
<dbReference type="EMBL" id="CABFNO020001565">
    <property type="protein sequence ID" value="CAH0003647.1"/>
    <property type="molecule type" value="Genomic_DNA"/>
</dbReference>
<sequence length="142" mass="15506">MVSMKHIPLVSAIVLSLTSHVTADFIEDSGLDTRGEDFLNDGLLLEARDDIDERDIMEELEVVEAKAEGLLMSEPNLVLMFLAPHQTDPPALVTQLEVVEAKAEGLLIREPSLVLIFLALHQTGLLVLVIQLEAVEAKAEGL</sequence>
<feature type="chain" id="PRO_5040474663" evidence="1">
    <location>
        <begin position="24"/>
        <end position="142"/>
    </location>
</feature>
<comment type="caution">
    <text evidence="2">The sequence shown here is derived from an EMBL/GenBank/DDBJ whole genome shotgun (WGS) entry which is preliminary data.</text>
</comment>
<proteinExistence type="predicted"/>
<dbReference type="Proteomes" id="UP000754883">
    <property type="component" value="Unassembled WGS sequence"/>
</dbReference>
<evidence type="ECO:0000313" key="2">
    <source>
        <dbReference type="EMBL" id="CAH0003647.1"/>
    </source>
</evidence>
<keyword evidence="3" id="KW-1185">Reference proteome</keyword>
<gene>
    <name evidence="2" type="ORF">CBYS24578_00009728</name>
</gene>